<dbReference type="EMBL" id="PQFF01000410">
    <property type="protein sequence ID" value="RHZ51908.1"/>
    <property type="molecule type" value="Genomic_DNA"/>
</dbReference>
<gene>
    <name evidence="2" type="ORF">Glove_468g7</name>
</gene>
<evidence type="ECO:0000313" key="2">
    <source>
        <dbReference type="EMBL" id="RHZ51908.1"/>
    </source>
</evidence>
<evidence type="ECO:0000256" key="1">
    <source>
        <dbReference type="SAM" id="Coils"/>
    </source>
</evidence>
<feature type="coiled-coil region" evidence="1">
    <location>
        <begin position="7"/>
        <end position="41"/>
    </location>
</feature>
<dbReference type="AlphaFoldDB" id="A0A397GQF6"/>
<keyword evidence="3" id="KW-1185">Reference proteome</keyword>
<keyword evidence="1" id="KW-0175">Coiled coil</keyword>
<accession>A0A397GQF6</accession>
<comment type="caution">
    <text evidence="2">The sequence shown here is derived from an EMBL/GenBank/DDBJ whole genome shotgun (WGS) entry which is preliminary data.</text>
</comment>
<protein>
    <submittedName>
        <fullName evidence="2">Uncharacterized protein</fullName>
    </submittedName>
</protein>
<dbReference type="Proteomes" id="UP000266861">
    <property type="component" value="Unassembled WGS sequence"/>
</dbReference>
<reference evidence="2 3" key="1">
    <citation type="submission" date="2018-08" db="EMBL/GenBank/DDBJ databases">
        <title>Genome and evolution of the arbuscular mycorrhizal fungus Diversispora epigaea (formerly Glomus versiforme) and its bacterial endosymbionts.</title>
        <authorList>
            <person name="Sun X."/>
            <person name="Fei Z."/>
            <person name="Harrison M."/>
        </authorList>
    </citation>
    <scope>NUCLEOTIDE SEQUENCE [LARGE SCALE GENOMIC DNA]</scope>
    <source>
        <strain evidence="2 3">IT104</strain>
    </source>
</reference>
<sequence length="133" mass="15821">MLLYNLSDNENNESNELINDLKEYRDDDIELIDDLEEYRDDDNELIDNREDNEDLNVDFKIILHASIVTVNNVNVESENEHEKVFEENNLFITLELEEKNKNYEGVKLEDQIDIEILTSQKLKKSVENRIINF</sequence>
<organism evidence="2 3">
    <name type="scientific">Diversispora epigaea</name>
    <dbReference type="NCBI Taxonomy" id="1348612"/>
    <lineage>
        <taxon>Eukaryota</taxon>
        <taxon>Fungi</taxon>
        <taxon>Fungi incertae sedis</taxon>
        <taxon>Mucoromycota</taxon>
        <taxon>Glomeromycotina</taxon>
        <taxon>Glomeromycetes</taxon>
        <taxon>Diversisporales</taxon>
        <taxon>Diversisporaceae</taxon>
        <taxon>Diversispora</taxon>
    </lineage>
</organism>
<name>A0A397GQF6_9GLOM</name>
<proteinExistence type="predicted"/>
<evidence type="ECO:0000313" key="3">
    <source>
        <dbReference type="Proteomes" id="UP000266861"/>
    </source>
</evidence>